<sequence>MRKHLLARAVVASGLLTSAFWATPARAGTDFDMIINQQSRKCLTDAGGPDHRATQATCDPRDRRQQWDFDGEHEDQRFVNAATKRCLTVFGDTDGQPVHVAACNLTGVSNHWTWVWTDEEEDVFELQPIDVRGFCLDLGAGDAIGLWKCKDEGAANQRWDFQSV</sequence>
<name>A0A316FZB0_9ACTN</name>
<comment type="caution">
    <text evidence="3">The sequence shown here is derived from an EMBL/GenBank/DDBJ whole genome shotgun (WGS) entry which is preliminary data.</text>
</comment>
<dbReference type="OrthoDB" id="4167063at2"/>
<reference evidence="3 4" key="1">
    <citation type="submission" date="2018-05" db="EMBL/GenBank/DDBJ databases">
        <title>Genomic Encyclopedia of Archaeal and Bacterial Type Strains, Phase II (KMG-II): from individual species to whole genera.</title>
        <authorList>
            <person name="Goeker M."/>
        </authorList>
    </citation>
    <scope>NUCLEOTIDE SEQUENCE [LARGE SCALE GENOMIC DNA]</scope>
    <source>
        <strain evidence="3 4">DSM 45184</strain>
    </source>
</reference>
<dbReference type="InterPro" id="IPR035992">
    <property type="entry name" value="Ricin_B-like_lectins"/>
</dbReference>
<keyword evidence="1" id="KW-0732">Signal</keyword>
<evidence type="ECO:0000259" key="2">
    <source>
        <dbReference type="SMART" id="SM00458"/>
    </source>
</evidence>
<evidence type="ECO:0000313" key="4">
    <source>
        <dbReference type="Proteomes" id="UP000245697"/>
    </source>
</evidence>
<keyword evidence="3" id="KW-0430">Lectin</keyword>
<dbReference type="Pfam" id="PF00652">
    <property type="entry name" value="Ricin_B_lectin"/>
    <property type="match status" value="1"/>
</dbReference>
<dbReference type="Gene3D" id="2.80.10.50">
    <property type="match status" value="2"/>
</dbReference>
<dbReference type="InterPro" id="IPR000772">
    <property type="entry name" value="Ricin_B_lectin"/>
</dbReference>
<protein>
    <submittedName>
        <fullName evidence="3">Ricin-type beta-trefoil lectin protein</fullName>
    </submittedName>
</protein>
<accession>A0A316FZB0</accession>
<dbReference type="SUPFAM" id="SSF50370">
    <property type="entry name" value="Ricin B-like lectins"/>
    <property type="match status" value="1"/>
</dbReference>
<dbReference type="CDD" id="cd00161">
    <property type="entry name" value="beta-trefoil_Ricin-like"/>
    <property type="match status" value="1"/>
</dbReference>
<evidence type="ECO:0000313" key="3">
    <source>
        <dbReference type="EMBL" id="PWK47487.1"/>
    </source>
</evidence>
<dbReference type="PROSITE" id="PS50231">
    <property type="entry name" value="RICIN_B_LECTIN"/>
    <property type="match status" value="1"/>
</dbReference>
<organism evidence="3 4">
    <name type="scientific">Actinoplanes xinjiangensis</name>
    <dbReference type="NCBI Taxonomy" id="512350"/>
    <lineage>
        <taxon>Bacteria</taxon>
        <taxon>Bacillati</taxon>
        <taxon>Actinomycetota</taxon>
        <taxon>Actinomycetes</taxon>
        <taxon>Micromonosporales</taxon>
        <taxon>Micromonosporaceae</taxon>
        <taxon>Actinoplanes</taxon>
    </lineage>
</organism>
<dbReference type="SMART" id="SM00458">
    <property type="entry name" value="RICIN"/>
    <property type="match status" value="1"/>
</dbReference>
<feature type="domain" description="Ricin B lectin" evidence="2">
    <location>
        <begin position="29"/>
        <end position="162"/>
    </location>
</feature>
<keyword evidence="4" id="KW-1185">Reference proteome</keyword>
<evidence type="ECO:0000256" key="1">
    <source>
        <dbReference type="SAM" id="SignalP"/>
    </source>
</evidence>
<feature type="chain" id="PRO_5016458460" evidence="1">
    <location>
        <begin position="28"/>
        <end position="164"/>
    </location>
</feature>
<dbReference type="AlphaFoldDB" id="A0A316FZB0"/>
<proteinExistence type="predicted"/>
<gene>
    <name evidence="3" type="ORF">BC793_10797</name>
</gene>
<feature type="signal peptide" evidence="1">
    <location>
        <begin position="1"/>
        <end position="27"/>
    </location>
</feature>
<dbReference type="GO" id="GO:0030246">
    <property type="term" value="F:carbohydrate binding"/>
    <property type="evidence" value="ECO:0007669"/>
    <property type="project" value="UniProtKB-KW"/>
</dbReference>
<dbReference type="Proteomes" id="UP000245697">
    <property type="component" value="Unassembled WGS sequence"/>
</dbReference>
<dbReference type="EMBL" id="QGGR01000007">
    <property type="protein sequence ID" value="PWK47487.1"/>
    <property type="molecule type" value="Genomic_DNA"/>
</dbReference>
<dbReference type="RefSeq" id="WP_158319287.1">
    <property type="nucleotide sequence ID" value="NZ_BONA01000045.1"/>
</dbReference>